<dbReference type="EMBL" id="JAPTNE010000016">
    <property type="protein sequence ID" value="MCZ0807943.1"/>
    <property type="molecule type" value="Genomic_DNA"/>
</dbReference>
<gene>
    <name evidence="3" type="ORF">C4A77_23995</name>
    <name evidence="2" type="ORF">O0554_13655</name>
</gene>
<evidence type="ECO:0008006" key="5">
    <source>
        <dbReference type="Google" id="ProtNLM"/>
    </source>
</evidence>
<name>A0AAP8Q8N8_BRELA</name>
<keyword evidence="1" id="KW-0732">Signal</keyword>
<evidence type="ECO:0000313" key="4">
    <source>
        <dbReference type="Proteomes" id="UP000239759"/>
    </source>
</evidence>
<sequence>MNKIVYSLLAIPVVFLLSSTSYAAQEKHSTTQVSMSSNAYSQFSIPFALTVKEWDRGYGEAGVTGPFFLAKGGTVTVTFDKHVDTLGWYLLNANRYGAEKIYPKGSTVTVPRNSHWIVILQNSSVNPVTISGNVTIH</sequence>
<dbReference type="GeneID" id="61076819"/>
<reference evidence="2" key="2">
    <citation type="submission" date="2022-09" db="EMBL/GenBank/DDBJ databases">
        <title>Genome analysis and characterization of larvicidal activity of Brevibacillus strains.</title>
        <authorList>
            <person name="Patrusheva E.V."/>
            <person name="Izotova A.O."/>
            <person name="Toshchakov S.V."/>
            <person name="Sineoky S.P."/>
        </authorList>
    </citation>
    <scope>NUCLEOTIDE SEQUENCE</scope>
    <source>
        <strain evidence="2">VKPM_B-13247</strain>
    </source>
</reference>
<dbReference type="RefSeq" id="WP_018670424.1">
    <property type="nucleotide sequence ID" value="NZ_CP136163.1"/>
</dbReference>
<dbReference type="Proteomes" id="UP001077662">
    <property type="component" value="Unassembled WGS sequence"/>
</dbReference>
<proteinExistence type="predicted"/>
<feature type="signal peptide" evidence="1">
    <location>
        <begin position="1"/>
        <end position="23"/>
    </location>
</feature>
<evidence type="ECO:0000313" key="2">
    <source>
        <dbReference type="EMBL" id="MCZ0807943.1"/>
    </source>
</evidence>
<dbReference type="AlphaFoldDB" id="A0AAP8Q8N8"/>
<evidence type="ECO:0000256" key="1">
    <source>
        <dbReference type="SAM" id="SignalP"/>
    </source>
</evidence>
<feature type="chain" id="PRO_5042798965" description="DUF2911 domain-containing protein" evidence="1">
    <location>
        <begin position="24"/>
        <end position="137"/>
    </location>
</feature>
<reference evidence="3 4" key="1">
    <citation type="submission" date="2018-02" db="EMBL/GenBank/DDBJ databases">
        <title>Comparative analysis of genomes of three Brevibacillus laterosporus strains producers of potent antimicrobials isolated from silage.</title>
        <authorList>
            <person name="Kojic M."/>
            <person name="Miljkovic M."/>
            <person name="Studholme D."/>
            <person name="Filipic B."/>
        </authorList>
    </citation>
    <scope>NUCLEOTIDE SEQUENCE [LARGE SCALE GENOMIC DNA]</scope>
    <source>
        <strain evidence="3 4">BGSP11</strain>
    </source>
</reference>
<dbReference type="EMBL" id="PRKQ01000046">
    <property type="protein sequence ID" value="PPA91186.1"/>
    <property type="molecule type" value="Genomic_DNA"/>
</dbReference>
<accession>A0AAP8Q8N8</accession>
<dbReference type="Proteomes" id="UP000239759">
    <property type="component" value="Unassembled WGS sequence"/>
</dbReference>
<comment type="caution">
    <text evidence="3">The sequence shown here is derived from an EMBL/GenBank/DDBJ whole genome shotgun (WGS) entry which is preliminary data.</text>
</comment>
<evidence type="ECO:0000313" key="3">
    <source>
        <dbReference type="EMBL" id="PPA91186.1"/>
    </source>
</evidence>
<protein>
    <recommendedName>
        <fullName evidence="5">DUF2911 domain-containing protein</fullName>
    </recommendedName>
</protein>
<organism evidence="3 4">
    <name type="scientific">Brevibacillus laterosporus</name>
    <name type="common">Bacillus laterosporus</name>
    <dbReference type="NCBI Taxonomy" id="1465"/>
    <lineage>
        <taxon>Bacteria</taxon>
        <taxon>Bacillati</taxon>
        <taxon>Bacillota</taxon>
        <taxon>Bacilli</taxon>
        <taxon>Bacillales</taxon>
        <taxon>Paenibacillaceae</taxon>
        <taxon>Brevibacillus</taxon>
    </lineage>
</organism>